<dbReference type="Gene3D" id="2.60.40.2100">
    <property type="match status" value="1"/>
</dbReference>
<evidence type="ECO:0000313" key="3">
    <source>
        <dbReference type="Proteomes" id="UP001199919"/>
    </source>
</evidence>
<gene>
    <name evidence="2" type="ORF">LT679_02515</name>
</gene>
<evidence type="ECO:0000313" key="2">
    <source>
        <dbReference type="EMBL" id="MCD8739463.1"/>
    </source>
</evidence>
<dbReference type="Proteomes" id="UP001199919">
    <property type="component" value="Unassembled WGS sequence"/>
</dbReference>
<comment type="caution">
    <text evidence="2">The sequence shown here is derived from an EMBL/GenBank/DDBJ whole genome shotgun (WGS) entry which is preliminary data.</text>
</comment>
<proteinExistence type="inferred from homology"/>
<keyword evidence="3" id="KW-1185">Reference proteome</keyword>
<comment type="similarity">
    <text evidence="1">Belongs to the bacteroidetes fimbrillin superfamily. FimB/Mfa2 family.</text>
</comment>
<evidence type="ECO:0000256" key="1">
    <source>
        <dbReference type="ARBA" id="ARBA00007248"/>
    </source>
</evidence>
<name>A0ABS8U1Q7_9SPHI</name>
<protein>
    <submittedName>
        <fullName evidence="2">FimB/Mfa2 family fimbrial subunit</fullName>
    </submittedName>
</protein>
<sequence length="311" mass="34595">MKNIFKMAALLLLAFSSCKKDKPAAPVGDGKLHNVNFTFNAFSVEYANTQTNDLKNNALAIQAIESNQIRVFIYDSNGKLYRESTLRRGIDGSYANISYQLPSGTYTFVFINLSLINNFGYPNKDQLNTGYIYYSGTNVDRGEFRETFYKRLSVTVSNNDVSNTVDLTRVVAGLKIIIKDAIPANASTLILTIDTVYSAMQIKDGLPLKSDKYVDVAFWDRYYFNNSAGTLNYTITKQLLSGPNNTISLSLKAYNIRQEIIATKAIRNITINPNKITVLSGNLFGGNGTNNNAVDVKADTTWSSDILYQSF</sequence>
<dbReference type="EMBL" id="JAJPWV010000001">
    <property type="protein sequence ID" value="MCD8739463.1"/>
    <property type="molecule type" value="Genomic_DNA"/>
</dbReference>
<accession>A0ABS8U1Q7</accession>
<dbReference type="PROSITE" id="PS51257">
    <property type="entry name" value="PROKAR_LIPOPROTEIN"/>
    <property type="match status" value="1"/>
</dbReference>
<organism evidence="2 3">
    <name type="scientific">Mucilaginibacter roseus</name>
    <dbReference type="NCBI Taxonomy" id="1528868"/>
    <lineage>
        <taxon>Bacteria</taxon>
        <taxon>Pseudomonadati</taxon>
        <taxon>Bacteroidota</taxon>
        <taxon>Sphingobacteriia</taxon>
        <taxon>Sphingobacteriales</taxon>
        <taxon>Sphingobacteriaceae</taxon>
        <taxon>Mucilaginibacter</taxon>
    </lineage>
</organism>
<dbReference type="RefSeq" id="WP_232175344.1">
    <property type="nucleotide sequence ID" value="NZ_JAJPWV010000001.1"/>
</dbReference>
<dbReference type="Pfam" id="PF08842">
    <property type="entry name" value="Mfa2"/>
    <property type="match status" value="1"/>
</dbReference>
<dbReference type="InterPro" id="IPR014941">
    <property type="entry name" value="FimB/Mfa2/Mfa3"/>
</dbReference>
<reference evidence="2 3" key="1">
    <citation type="submission" date="2021-12" db="EMBL/GenBank/DDBJ databases">
        <title>Mucilaginibacter roseus genome.</title>
        <authorList>
            <person name="Ferreira J.R."/>
            <person name="Newman J.D."/>
        </authorList>
    </citation>
    <scope>NUCLEOTIDE SEQUENCE [LARGE SCALE GENOMIC DNA]</scope>
    <source>
        <strain evidence="2 3">LMG 28454</strain>
    </source>
</reference>